<name>A0A2W2DRY5_9ACTN</name>
<accession>A0A2W2DRY5</accession>
<dbReference type="EMBL" id="POTY01000191">
    <property type="protein sequence ID" value="PZG12991.1"/>
    <property type="molecule type" value="Genomic_DNA"/>
</dbReference>
<dbReference type="AlphaFoldDB" id="A0A2W2DRY5"/>
<organism evidence="1 2">
    <name type="scientific">Micromonospora craterilacus</name>
    <dbReference type="NCBI Taxonomy" id="1655439"/>
    <lineage>
        <taxon>Bacteria</taxon>
        <taxon>Bacillati</taxon>
        <taxon>Actinomycetota</taxon>
        <taxon>Actinomycetes</taxon>
        <taxon>Micromonosporales</taxon>
        <taxon>Micromonosporaceae</taxon>
        <taxon>Micromonospora</taxon>
    </lineage>
</organism>
<proteinExistence type="predicted"/>
<reference evidence="1 2" key="1">
    <citation type="submission" date="2018-01" db="EMBL/GenBank/DDBJ databases">
        <title>Draft genome sequence of Jishengella sp. NA12.</title>
        <authorList>
            <person name="Sahin N."/>
            <person name="Ay H."/>
            <person name="Saygin H."/>
        </authorList>
    </citation>
    <scope>NUCLEOTIDE SEQUENCE [LARGE SCALE GENOMIC DNA]</scope>
    <source>
        <strain evidence="1 2">NA12</strain>
    </source>
</reference>
<sequence>MGDAEMPDHPFLTTADLAAIGARLAGVDSMKITAIQRNMFESREEIPVRATGGTRRGKYADDPFPKPDGYAGTMPWWHVHRADEVEEWFKRHPRRQKGDGIGGGVRRADAQARQAAHRVAEAEKAVASDLPVRLVVNRAGDQVVVKADGEEFRLDAAVLAAALRLRPVYGGRKAKVASALVREHGVSRDEALTFARVARWLSHAGVDL</sequence>
<evidence type="ECO:0000313" key="2">
    <source>
        <dbReference type="Proteomes" id="UP000248924"/>
    </source>
</evidence>
<protein>
    <submittedName>
        <fullName evidence="1">Uncharacterized protein</fullName>
    </submittedName>
</protein>
<dbReference type="Proteomes" id="UP000248924">
    <property type="component" value="Unassembled WGS sequence"/>
</dbReference>
<comment type="caution">
    <text evidence="1">The sequence shown here is derived from an EMBL/GenBank/DDBJ whole genome shotgun (WGS) entry which is preliminary data.</text>
</comment>
<evidence type="ECO:0000313" key="1">
    <source>
        <dbReference type="EMBL" id="PZG12991.1"/>
    </source>
</evidence>
<keyword evidence="2" id="KW-1185">Reference proteome</keyword>
<gene>
    <name evidence="1" type="ORF">C1I95_24600</name>
</gene>